<sequence>MNSSTQTFDDFKRRRRAKWASYIIGGVIFQIFIILVLLYVLLRVRSIKVYLHSTEFENFRTANGFSPSFSSLLHTQVSIKNSNFGHYKYQNSSVVLAYRGTHIGEAGFGNGWAKARSVEKINVTVAVSSKMWWGILSGNGGSGTIPLTASAQVTGKIHILKIVRRRKLAPMNCTMDVDIRTQFIHDLFCN</sequence>
<evidence type="ECO:0000313" key="1">
    <source>
        <dbReference type="EMBL" id="KAI3749065.1"/>
    </source>
</evidence>
<keyword evidence="2" id="KW-1185">Reference proteome</keyword>
<evidence type="ECO:0000313" key="2">
    <source>
        <dbReference type="Proteomes" id="UP001055879"/>
    </source>
</evidence>
<reference evidence="2" key="1">
    <citation type="journal article" date="2022" name="Mol. Ecol. Resour.">
        <title>The genomes of chicory, endive, great burdock and yacon provide insights into Asteraceae palaeo-polyploidization history and plant inulin production.</title>
        <authorList>
            <person name="Fan W."/>
            <person name="Wang S."/>
            <person name="Wang H."/>
            <person name="Wang A."/>
            <person name="Jiang F."/>
            <person name="Liu H."/>
            <person name="Zhao H."/>
            <person name="Xu D."/>
            <person name="Zhang Y."/>
        </authorList>
    </citation>
    <scope>NUCLEOTIDE SEQUENCE [LARGE SCALE GENOMIC DNA]</scope>
    <source>
        <strain evidence="2">cv. Niubang</strain>
    </source>
</reference>
<dbReference type="EMBL" id="CM042049">
    <property type="protein sequence ID" value="KAI3749065.1"/>
    <property type="molecule type" value="Genomic_DNA"/>
</dbReference>
<proteinExistence type="predicted"/>
<comment type="caution">
    <text evidence="1">The sequence shown here is derived from an EMBL/GenBank/DDBJ whole genome shotgun (WGS) entry which is preliminary data.</text>
</comment>
<accession>A0ACB9DRM2</accession>
<name>A0ACB9DRM2_ARCLA</name>
<reference evidence="1 2" key="2">
    <citation type="journal article" date="2022" name="Mol. Ecol. Resour.">
        <title>The genomes of chicory, endive, great burdock and yacon provide insights into Asteraceae paleo-polyploidization history and plant inulin production.</title>
        <authorList>
            <person name="Fan W."/>
            <person name="Wang S."/>
            <person name="Wang H."/>
            <person name="Wang A."/>
            <person name="Jiang F."/>
            <person name="Liu H."/>
            <person name="Zhao H."/>
            <person name="Xu D."/>
            <person name="Zhang Y."/>
        </authorList>
    </citation>
    <scope>NUCLEOTIDE SEQUENCE [LARGE SCALE GENOMIC DNA]</scope>
    <source>
        <strain evidence="2">cv. Niubang</strain>
    </source>
</reference>
<gene>
    <name evidence="1" type="ORF">L6452_12620</name>
</gene>
<organism evidence="1 2">
    <name type="scientific">Arctium lappa</name>
    <name type="common">Greater burdock</name>
    <name type="synonym">Lappa major</name>
    <dbReference type="NCBI Taxonomy" id="4217"/>
    <lineage>
        <taxon>Eukaryota</taxon>
        <taxon>Viridiplantae</taxon>
        <taxon>Streptophyta</taxon>
        <taxon>Embryophyta</taxon>
        <taxon>Tracheophyta</taxon>
        <taxon>Spermatophyta</taxon>
        <taxon>Magnoliopsida</taxon>
        <taxon>eudicotyledons</taxon>
        <taxon>Gunneridae</taxon>
        <taxon>Pentapetalae</taxon>
        <taxon>asterids</taxon>
        <taxon>campanulids</taxon>
        <taxon>Asterales</taxon>
        <taxon>Asteraceae</taxon>
        <taxon>Carduoideae</taxon>
        <taxon>Cardueae</taxon>
        <taxon>Arctiinae</taxon>
        <taxon>Arctium</taxon>
    </lineage>
</organism>
<protein>
    <submittedName>
        <fullName evidence="1">Uncharacterized protein</fullName>
    </submittedName>
</protein>
<dbReference type="Proteomes" id="UP001055879">
    <property type="component" value="Linkage Group LG03"/>
</dbReference>